<organism evidence="1 2">
    <name type="scientific">Anabaena sphaerica FACHB-251</name>
    <dbReference type="NCBI Taxonomy" id="2692883"/>
    <lineage>
        <taxon>Bacteria</taxon>
        <taxon>Bacillati</taxon>
        <taxon>Cyanobacteriota</taxon>
        <taxon>Cyanophyceae</taxon>
        <taxon>Nostocales</taxon>
        <taxon>Nostocaceae</taxon>
        <taxon>Anabaena</taxon>
    </lineage>
</organism>
<gene>
    <name evidence="1" type="ORF">H6G06_03705</name>
</gene>
<evidence type="ECO:0000313" key="1">
    <source>
        <dbReference type="EMBL" id="MBD2292612.1"/>
    </source>
</evidence>
<dbReference type="Proteomes" id="UP000662185">
    <property type="component" value="Unassembled WGS sequence"/>
</dbReference>
<dbReference type="Gene3D" id="3.30.450.40">
    <property type="match status" value="1"/>
</dbReference>
<dbReference type="RefSeq" id="WP_190557165.1">
    <property type="nucleotide sequence ID" value="NZ_JACJQU010000001.1"/>
</dbReference>
<name>A0A926ZYI0_9NOST</name>
<evidence type="ECO:0000313" key="2">
    <source>
        <dbReference type="Proteomes" id="UP000662185"/>
    </source>
</evidence>
<dbReference type="AlphaFoldDB" id="A0A926ZYI0"/>
<reference evidence="2" key="1">
    <citation type="journal article" date="2020" name="ISME J.">
        <title>Comparative genomics reveals insights into cyanobacterial evolution and habitat adaptation.</title>
        <authorList>
            <person name="Chen M.Y."/>
            <person name="Teng W.K."/>
            <person name="Zhao L."/>
            <person name="Hu C.X."/>
            <person name="Zhou Y.K."/>
            <person name="Han B.P."/>
            <person name="Song L.R."/>
            <person name="Shu W.S."/>
        </authorList>
    </citation>
    <scope>NUCLEOTIDE SEQUENCE [LARGE SCALE GENOMIC DNA]</scope>
    <source>
        <strain evidence="2">FACHB-251</strain>
    </source>
</reference>
<comment type="caution">
    <text evidence="1">The sequence shown here is derived from an EMBL/GenBank/DDBJ whole genome shotgun (WGS) entry which is preliminary data.</text>
</comment>
<protein>
    <submittedName>
        <fullName evidence="1">Sigma-54-dependent Fis family transcriptional regulator</fullName>
    </submittedName>
</protein>
<proteinExistence type="predicted"/>
<dbReference type="EMBL" id="JACJQU010000001">
    <property type="protein sequence ID" value="MBD2292612.1"/>
    <property type="molecule type" value="Genomic_DNA"/>
</dbReference>
<dbReference type="InterPro" id="IPR029016">
    <property type="entry name" value="GAF-like_dom_sf"/>
</dbReference>
<keyword evidence="2" id="KW-1185">Reference proteome</keyword>
<sequence>MSTPGINTLEAGRIYRVTGGIRAEMLRTEIYRAWERAHLQGANPHALQAEKLSSLETERLIEKHSYLINAVRPYFRNLSQAAGQEHHAVMLSDANAILLDLIGDEQTIHGSESFPSPGSLLSEAVAGTNGIGTTLAEENYVEIVAAEHFIEGFHPFTCQGIPLRNEKQEIIGVLSISLRSPLARQRLKEIFLCASRGIEAEFIIANLEKNIHRVLTSNADDYQSLEELRQDIVQGHQAARLKLEISSRMLAVNRLDYAMKLIQQAEKSIQLFRQRAEIWRNLASFDVGTVQVISLTDILGGLVDLLSTEAAIRKVEVITDWQEEITVTTDLRSLSRQLLRYFLQAFESAGKGGTLKVAAIMMPNSELAQVSFTSIPGLNTSQSMPTSYVFYIPLK</sequence>
<accession>A0A926ZYI0</accession>